<dbReference type="AlphaFoldDB" id="A0AAD7NS81"/>
<accession>A0AAD7NS81</accession>
<sequence length="299" mass="33763">MLVQTLAENPRLVNMVQSLTFAPSMCAYVPDDEWARALVALHNLRDLSIAHHVPLDWRSVNLTTFQLRFFSAVGTVSGPWIDLLSKQSQLQEISLLGDYLGKVPAVALMPSLRRITGRADDIAKFAAIHPLESVVFWRNSTRRLKARDVSRFYYSPARVTSVRITCSQFITLHSMAPQFFGGVEHLVLNEDANWTDKCSTSHKMLVGAAAIVNQRQIPGLTSVSLVASRLRLAVDRRLRLDRSYWLLGLMQPSDALHTWHFCAIDGCFSVCKWGLVDETIELVVGDQEHDMRFFEPLAR</sequence>
<protein>
    <submittedName>
        <fullName evidence="1">Uncharacterized protein</fullName>
    </submittedName>
</protein>
<comment type="caution">
    <text evidence="1">The sequence shown here is derived from an EMBL/GenBank/DDBJ whole genome shotgun (WGS) entry which is preliminary data.</text>
</comment>
<keyword evidence="2" id="KW-1185">Reference proteome</keyword>
<gene>
    <name evidence="1" type="ORF">DFH07DRAFT_953162</name>
</gene>
<name>A0AAD7NS81_9AGAR</name>
<evidence type="ECO:0000313" key="1">
    <source>
        <dbReference type="EMBL" id="KAJ7772703.1"/>
    </source>
</evidence>
<proteinExistence type="predicted"/>
<dbReference type="EMBL" id="JARJLG010000019">
    <property type="protein sequence ID" value="KAJ7772703.1"/>
    <property type="molecule type" value="Genomic_DNA"/>
</dbReference>
<reference evidence="1" key="1">
    <citation type="submission" date="2023-03" db="EMBL/GenBank/DDBJ databases">
        <title>Massive genome expansion in bonnet fungi (Mycena s.s.) driven by repeated elements and novel gene families across ecological guilds.</title>
        <authorList>
            <consortium name="Lawrence Berkeley National Laboratory"/>
            <person name="Harder C.B."/>
            <person name="Miyauchi S."/>
            <person name="Viragh M."/>
            <person name="Kuo A."/>
            <person name="Thoen E."/>
            <person name="Andreopoulos B."/>
            <person name="Lu D."/>
            <person name="Skrede I."/>
            <person name="Drula E."/>
            <person name="Henrissat B."/>
            <person name="Morin E."/>
            <person name="Kohler A."/>
            <person name="Barry K."/>
            <person name="LaButti K."/>
            <person name="Morin E."/>
            <person name="Salamov A."/>
            <person name="Lipzen A."/>
            <person name="Mereny Z."/>
            <person name="Hegedus B."/>
            <person name="Baldrian P."/>
            <person name="Stursova M."/>
            <person name="Weitz H."/>
            <person name="Taylor A."/>
            <person name="Grigoriev I.V."/>
            <person name="Nagy L.G."/>
            <person name="Martin F."/>
            <person name="Kauserud H."/>
        </authorList>
    </citation>
    <scope>NUCLEOTIDE SEQUENCE</scope>
    <source>
        <strain evidence="1">CBHHK188m</strain>
    </source>
</reference>
<dbReference type="Proteomes" id="UP001215280">
    <property type="component" value="Unassembled WGS sequence"/>
</dbReference>
<evidence type="ECO:0000313" key="2">
    <source>
        <dbReference type="Proteomes" id="UP001215280"/>
    </source>
</evidence>
<organism evidence="1 2">
    <name type="scientific">Mycena maculata</name>
    <dbReference type="NCBI Taxonomy" id="230809"/>
    <lineage>
        <taxon>Eukaryota</taxon>
        <taxon>Fungi</taxon>
        <taxon>Dikarya</taxon>
        <taxon>Basidiomycota</taxon>
        <taxon>Agaricomycotina</taxon>
        <taxon>Agaricomycetes</taxon>
        <taxon>Agaricomycetidae</taxon>
        <taxon>Agaricales</taxon>
        <taxon>Marasmiineae</taxon>
        <taxon>Mycenaceae</taxon>
        <taxon>Mycena</taxon>
    </lineage>
</organism>